<dbReference type="RefSeq" id="WP_093373998.1">
    <property type="nucleotide sequence ID" value="NZ_FOQA01000022.1"/>
</dbReference>
<protein>
    <submittedName>
        <fullName evidence="2">HNH endonuclease</fullName>
    </submittedName>
</protein>
<dbReference type="Pfam" id="PF01844">
    <property type="entry name" value="HNH"/>
    <property type="match status" value="1"/>
</dbReference>
<dbReference type="GO" id="GO:0003676">
    <property type="term" value="F:nucleic acid binding"/>
    <property type="evidence" value="ECO:0007669"/>
    <property type="project" value="InterPro"/>
</dbReference>
<dbReference type="STRING" id="69895.SAMN05192551_1222"/>
<evidence type="ECO:0000313" key="2">
    <source>
        <dbReference type="EMBL" id="SFI43000.1"/>
    </source>
</evidence>
<dbReference type="Gene3D" id="1.10.30.50">
    <property type="match status" value="1"/>
</dbReference>
<reference evidence="3" key="1">
    <citation type="submission" date="2016-10" db="EMBL/GenBank/DDBJ databases">
        <authorList>
            <person name="Varghese N."/>
            <person name="Submissions S."/>
        </authorList>
    </citation>
    <scope>NUCLEOTIDE SEQUENCE [LARGE SCALE GENOMIC DNA]</scope>
    <source>
        <strain evidence="3">Z-7934</strain>
    </source>
</reference>
<dbReference type="InterPro" id="IPR002711">
    <property type="entry name" value="HNH"/>
</dbReference>
<dbReference type="InterPro" id="IPR003615">
    <property type="entry name" value="HNH_nuc"/>
</dbReference>
<feature type="domain" description="HNH nuclease" evidence="1">
    <location>
        <begin position="462"/>
        <end position="513"/>
    </location>
</feature>
<evidence type="ECO:0000313" key="3">
    <source>
        <dbReference type="Proteomes" id="UP000199287"/>
    </source>
</evidence>
<dbReference type="Proteomes" id="UP000199287">
    <property type="component" value="Unassembled WGS sequence"/>
</dbReference>
<sequence length="517" mass="59118">MRTKVVLDALVPREDFDIKDESGVAINRNILTMSVTDLDYNSFLYSAIKKPDFQRETNEWDAGKIYQLVLSFIEGELIPSVILWKSVSNHIFVIDGSHRISALAAWVNDDYGDGFISRNFFDNEIPDEQIKSAKYTRELINGTIGSYSELKNIIRNPSNDDLKNRRAKSIGSLAVQLQWVEGNSQKAEESFFRINQQGTPISNTEIKLIKSRACANGLAARAIVRSGKGHNYWSKFTEDIQIEIYKVAKEINEMLFTPEYKTPIKTLDLPIGGALLSDHGQQLILETINVANGLKDSELLTDDDTGEATLEFLKQCRKIVRRINSMHASSLGLHPIVYFYNMRGIHKIASYYAMLGFIKYLEENNKFEEFTQIRRKFEVIMINYEYLVQIIVRRYRQSSRGHKFITKYYIEIMDLLLNGYGIEDTMKKLVESKEFNYLSKEIMTLEDVTSDRFSDGRKSSVFILEALKSAPKCAICGGYLHKNSITIDHKIRVQDGGRGNVDNGQLAHPYCNSTHKN</sequence>
<proteinExistence type="predicted"/>
<gene>
    <name evidence="2" type="ORF">SAMN05192551_1222</name>
</gene>
<dbReference type="AlphaFoldDB" id="A0A1I3I551"/>
<keyword evidence="2" id="KW-0255">Endonuclease</keyword>
<dbReference type="Pfam" id="PF03235">
    <property type="entry name" value="GmrSD_N"/>
    <property type="match status" value="1"/>
</dbReference>
<evidence type="ECO:0000259" key="1">
    <source>
        <dbReference type="SMART" id="SM00507"/>
    </source>
</evidence>
<dbReference type="InterPro" id="IPR004919">
    <property type="entry name" value="GmrSD_N"/>
</dbReference>
<dbReference type="GO" id="GO:0008270">
    <property type="term" value="F:zinc ion binding"/>
    <property type="evidence" value="ECO:0007669"/>
    <property type="project" value="InterPro"/>
</dbReference>
<dbReference type="EMBL" id="FOQA01000022">
    <property type="protein sequence ID" value="SFI43000.1"/>
    <property type="molecule type" value="Genomic_DNA"/>
</dbReference>
<keyword evidence="2" id="KW-0378">Hydrolase</keyword>
<dbReference type="SMART" id="SM00507">
    <property type="entry name" value="HNHc"/>
    <property type="match status" value="1"/>
</dbReference>
<name>A0A1I3I551_9FIRM</name>
<dbReference type="OrthoDB" id="9764212at2"/>
<keyword evidence="2" id="KW-0540">Nuclease</keyword>
<keyword evidence="3" id="KW-1185">Reference proteome</keyword>
<dbReference type="GO" id="GO:0004519">
    <property type="term" value="F:endonuclease activity"/>
    <property type="evidence" value="ECO:0007669"/>
    <property type="project" value="UniProtKB-KW"/>
</dbReference>
<dbReference type="CDD" id="cd00085">
    <property type="entry name" value="HNHc"/>
    <property type="match status" value="1"/>
</dbReference>
<accession>A0A1I3I551</accession>
<organism evidence="2 3">
    <name type="scientific">Tindallia magadiensis</name>
    <dbReference type="NCBI Taxonomy" id="69895"/>
    <lineage>
        <taxon>Bacteria</taxon>
        <taxon>Bacillati</taxon>
        <taxon>Bacillota</taxon>
        <taxon>Clostridia</taxon>
        <taxon>Peptostreptococcales</taxon>
        <taxon>Tindalliaceae</taxon>
        <taxon>Tindallia</taxon>
    </lineage>
</organism>